<organism evidence="1 2">
    <name type="scientific">Treponema parvum</name>
    <dbReference type="NCBI Taxonomy" id="138851"/>
    <lineage>
        <taxon>Bacteria</taxon>
        <taxon>Pseudomonadati</taxon>
        <taxon>Spirochaetota</taxon>
        <taxon>Spirochaetia</taxon>
        <taxon>Spirochaetales</taxon>
        <taxon>Treponemataceae</taxon>
        <taxon>Treponema</taxon>
    </lineage>
</organism>
<protein>
    <submittedName>
        <fullName evidence="1">Uncharacterized protein</fullName>
    </submittedName>
</protein>
<dbReference type="AlphaFoldDB" id="A0A975IBI4"/>
<dbReference type="Proteomes" id="UP000671995">
    <property type="component" value="Chromosome"/>
</dbReference>
<gene>
    <name evidence="1" type="ORF">HRI96_01150</name>
</gene>
<dbReference type="RefSeq" id="WP_210117714.1">
    <property type="nucleotide sequence ID" value="NZ_CP054257.1"/>
</dbReference>
<dbReference type="EMBL" id="CP054257">
    <property type="protein sequence ID" value="QTQ10920.1"/>
    <property type="molecule type" value="Genomic_DNA"/>
</dbReference>
<proteinExistence type="predicted"/>
<accession>A0A975IBI4</accession>
<name>A0A975IBI4_9SPIR</name>
<reference evidence="1" key="2">
    <citation type="journal article" date="2021" name="Microbiol. Resour. Announc.">
        <title>Complete Genome Sequences of Three Human Oral Treponema parvum Isolates.</title>
        <authorList>
            <person name="Zeng H."/>
            <person name="Watt R.M."/>
        </authorList>
    </citation>
    <scope>NUCLEOTIDE SEQUENCE</scope>
    <source>
        <strain evidence="1">ATCC 700773</strain>
    </source>
</reference>
<evidence type="ECO:0000313" key="1">
    <source>
        <dbReference type="EMBL" id="QTQ10920.1"/>
    </source>
</evidence>
<sequence>MIEKRRRFKVLPLLCFVFCVCLRQAPRPLFSQEISQDRSIQLHLWAELDAYPENYTDENEKYSLEDSFLYPIKRIKELAPYLLEGMVYGWDFVYVPSDKLRGVREYFEKNVIKPLDTGGRIVYKYPEIYDGKLRVWVEFNRTQEMLSYLRYWEAAEHDKMHGSGRAPLKNGFDGIGEACDNALKNAVREYFRTKVKNKPKEIRGRVLIQRQPRITTGSGQYVVDLDFFVETIRIIPYSRF</sequence>
<reference evidence="1" key="1">
    <citation type="submission" date="2020-05" db="EMBL/GenBank/DDBJ databases">
        <authorList>
            <person name="Zeng H."/>
            <person name="Chan Y.K."/>
            <person name="Watt R.M."/>
        </authorList>
    </citation>
    <scope>NUCLEOTIDE SEQUENCE</scope>
    <source>
        <strain evidence="1">ATCC 700773</strain>
    </source>
</reference>
<evidence type="ECO:0000313" key="2">
    <source>
        <dbReference type="Proteomes" id="UP000671995"/>
    </source>
</evidence>